<evidence type="ECO:0000313" key="8">
    <source>
        <dbReference type="EMBL" id="EIW79538.1"/>
    </source>
</evidence>
<evidence type="ECO:0000256" key="3">
    <source>
        <dbReference type="ARBA" id="ARBA00022617"/>
    </source>
</evidence>
<dbReference type="EMBL" id="JH711580">
    <property type="protein sequence ID" value="EIW79538.1"/>
    <property type="molecule type" value="Genomic_DNA"/>
</dbReference>
<dbReference type="RefSeq" id="XP_007769930.1">
    <property type="nucleotide sequence ID" value="XM_007771740.1"/>
</dbReference>
<comment type="similarity">
    <text evidence="2">Belongs to the cytochrome P450 family.</text>
</comment>
<evidence type="ECO:0000256" key="5">
    <source>
        <dbReference type="ARBA" id="ARBA00023004"/>
    </source>
</evidence>
<evidence type="ECO:0000256" key="7">
    <source>
        <dbReference type="SAM" id="Phobius"/>
    </source>
</evidence>
<dbReference type="PANTHER" id="PTHR24304:SF2">
    <property type="entry name" value="24-HYDROXYCHOLESTEROL 7-ALPHA-HYDROXYLASE"/>
    <property type="match status" value="1"/>
</dbReference>
<dbReference type="GO" id="GO:0004497">
    <property type="term" value="F:monooxygenase activity"/>
    <property type="evidence" value="ECO:0007669"/>
    <property type="project" value="InterPro"/>
</dbReference>
<dbReference type="InterPro" id="IPR050529">
    <property type="entry name" value="CYP450_sterol_14alpha_dmase"/>
</dbReference>
<dbReference type="GO" id="GO:0020037">
    <property type="term" value="F:heme binding"/>
    <property type="evidence" value="ECO:0007669"/>
    <property type="project" value="InterPro"/>
</dbReference>
<dbReference type="PANTHER" id="PTHR24304">
    <property type="entry name" value="CYTOCHROME P450 FAMILY 7"/>
    <property type="match status" value="1"/>
</dbReference>
<protein>
    <submittedName>
        <fullName evidence="8">Cytochrome P450</fullName>
    </submittedName>
</protein>
<dbReference type="KEGG" id="cput:CONPUDRAFT_125858"/>
<evidence type="ECO:0000256" key="4">
    <source>
        <dbReference type="ARBA" id="ARBA00022723"/>
    </source>
</evidence>
<dbReference type="PRINTS" id="PR00465">
    <property type="entry name" value="EP450IV"/>
</dbReference>
<comment type="caution">
    <text evidence="8">The sequence shown here is derived from an EMBL/GenBank/DDBJ whole genome shotgun (WGS) entry which is preliminary data.</text>
</comment>
<dbReference type="InterPro" id="IPR036396">
    <property type="entry name" value="Cyt_P450_sf"/>
</dbReference>
<sequence length="507" mass="57323">MMDTLKNAYSSIPFAWLCLAVSSVTLVYYLVSELRPPCPVEDDFPTKRRDLFLGSFDFFRDSFKFLLSCREWAQGAHMGFYILSHRVVMVRGLPGRDVFFSKGLDFMAGYRLLNPQLVDVMPVTEIKGDESWASFMATFIRSEVLDKLTPTMVQDMANIVDAWGDKGTVDPFDGVYEIIFALSMRLATCNEFCSDREKVRTMMRIFQRLEDGSTPASIILSWVPTPSRMRRLWAGGELYKMISDVVSARKRENRREDDPLQALIDKGFNLVEITRFIAMTLFAAVTNTGNVFCWFLIYLELHKKWKSSILSEIDAFVETHSSVSRSTSPFSTSTIAEALSRAGPDALEAATPTLDATLHETIRIVFNGFFMRRNIGSALSLDGRRIPHGAFLMFPTADLHFDPALFPDPHAFEPARFTPAAMEARRAEHGIAFLGWGAARHQCVGKRAALVMMKMITVMLLARFDMGVVDGRGRTLVEVPKPRQDTLFKVSPTLTRTLLTYEVRRDA</sequence>
<feature type="transmembrane region" description="Helical" evidence="7">
    <location>
        <begin position="12"/>
        <end position="31"/>
    </location>
</feature>
<evidence type="ECO:0000256" key="6">
    <source>
        <dbReference type="PIRSR" id="PIRSR602403-1"/>
    </source>
</evidence>
<evidence type="ECO:0000313" key="9">
    <source>
        <dbReference type="Proteomes" id="UP000053558"/>
    </source>
</evidence>
<dbReference type="OrthoDB" id="1055148at2759"/>
<accession>A0A5M3MJY4</accession>
<dbReference type="InterPro" id="IPR001128">
    <property type="entry name" value="Cyt_P450"/>
</dbReference>
<keyword evidence="5 6" id="KW-0408">Iron</keyword>
<dbReference type="CDD" id="cd00302">
    <property type="entry name" value="cytochrome_P450"/>
    <property type="match status" value="1"/>
</dbReference>
<evidence type="ECO:0000256" key="2">
    <source>
        <dbReference type="ARBA" id="ARBA00010617"/>
    </source>
</evidence>
<dbReference type="GO" id="GO:0016705">
    <property type="term" value="F:oxidoreductase activity, acting on paired donors, with incorporation or reduction of molecular oxygen"/>
    <property type="evidence" value="ECO:0007669"/>
    <property type="project" value="InterPro"/>
</dbReference>
<keyword evidence="3 6" id="KW-0349">Heme</keyword>
<dbReference type="OMA" id="FHEVARN"/>
<dbReference type="AlphaFoldDB" id="A0A5M3MJY4"/>
<keyword evidence="9" id="KW-1185">Reference proteome</keyword>
<reference evidence="9" key="1">
    <citation type="journal article" date="2012" name="Science">
        <title>The Paleozoic origin of enzymatic lignin decomposition reconstructed from 31 fungal genomes.</title>
        <authorList>
            <person name="Floudas D."/>
            <person name="Binder M."/>
            <person name="Riley R."/>
            <person name="Barry K."/>
            <person name="Blanchette R.A."/>
            <person name="Henrissat B."/>
            <person name="Martinez A.T."/>
            <person name="Otillar R."/>
            <person name="Spatafora J.W."/>
            <person name="Yadav J.S."/>
            <person name="Aerts A."/>
            <person name="Benoit I."/>
            <person name="Boyd A."/>
            <person name="Carlson A."/>
            <person name="Copeland A."/>
            <person name="Coutinho P.M."/>
            <person name="de Vries R.P."/>
            <person name="Ferreira P."/>
            <person name="Findley K."/>
            <person name="Foster B."/>
            <person name="Gaskell J."/>
            <person name="Glotzer D."/>
            <person name="Gorecki P."/>
            <person name="Heitman J."/>
            <person name="Hesse C."/>
            <person name="Hori C."/>
            <person name="Igarashi K."/>
            <person name="Jurgens J.A."/>
            <person name="Kallen N."/>
            <person name="Kersten P."/>
            <person name="Kohler A."/>
            <person name="Kuees U."/>
            <person name="Kumar T.K.A."/>
            <person name="Kuo A."/>
            <person name="LaButti K."/>
            <person name="Larrondo L.F."/>
            <person name="Lindquist E."/>
            <person name="Ling A."/>
            <person name="Lombard V."/>
            <person name="Lucas S."/>
            <person name="Lundell T."/>
            <person name="Martin R."/>
            <person name="McLaughlin D.J."/>
            <person name="Morgenstern I."/>
            <person name="Morin E."/>
            <person name="Murat C."/>
            <person name="Nagy L.G."/>
            <person name="Nolan M."/>
            <person name="Ohm R.A."/>
            <person name="Patyshakuliyeva A."/>
            <person name="Rokas A."/>
            <person name="Ruiz-Duenas F.J."/>
            <person name="Sabat G."/>
            <person name="Salamov A."/>
            <person name="Samejima M."/>
            <person name="Schmutz J."/>
            <person name="Slot J.C."/>
            <person name="St John F."/>
            <person name="Stenlid J."/>
            <person name="Sun H."/>
            <person name="Sun S."/>
            <person name="Syed K."/>
            <person name="Tsang A."/>
            <person name="Wiebenga A."/>
            <person name="Young D."/>
            <person name="Pisabarro A."/>
            <person name="Eastwood D.C."/>
            <person name="Martin F."/>
            <person name="Cullen D."/>
            <person name="Grigoriev I.V."/>
            <person name="Hibbett D.S."/>
        </authorList>
    </citation>
    <scope>NUCLEOTIDE SEQUENCE [LARGE SCALE GENOMIC DNA]</scope>
    <source>
        <strain evidence="9">RWD-64-598 SS2</strain>
    </source>
</reference>
<keyword evidence="7" id="KW-0812">Transmembrane</keyword>
<organism evidence="8 9">
    <name type="scientific">Coniophora puteana (strain RWD-64-598)</name>
    <name type="common">Brown rot fungus</name>
    <dbReference type="NCBI Taxonomy" id="741705"/>
    <lineage>
        <taxon>Eukaryota</taxon>
        <taxon>Fungi</taxon>
        <taxon>Dikarya</taxon>
        <taxon>Basidiomycota</taxon>
        <taxon>Agaricomycotina</taxon>
        <taxon>Agaricomycetes</taxon>
        <taxon>Agaricomycetidae</taxon>
        <taxon>Boletales</taxon>
        <taxon>Coniophorineae</taxon>
        <taxon>Coniophoraceae</taxon>
        <taxon>Coniophora</taxon>
    </lineage>
</organism>
<keyword evidence="4 6" id="KW-0479">Metal-binding</keyword>
<keyword evidence="7" id="KW-0472">Membrane</keyword>
<dbReference type="Gene3D" id="1.10.630.10">
    <property type="entry name" value="Cytochrome P450"/>
    <property type="match status" value="1"/>
</dbReference>
<dbReference type="SUPFAM" id="SSF48264">
    <property type="entry name" value="Cytochrome P450"/>
    <property type="match status" value="1"/>
</dbReference>
<dbReference type="Pfam" id="PF00067">
    <property type="entry name" value="p450"/>
    <property type="match status" value="1"/>
</dbReference>
<dbReference type="Proteomes" id="UP000053558">
    <property type="component" value="Unassembled WGS sequence"/>
</dbReference>
<feature type="binding site" description="axial binding residue" evidence="6">
    <location>
        <position position="443"/>
    </location>
    <ligand>
        <name>heme</name>
        <dbReference type="ChEBI" id="CHEBI:30413"/>
    </ligand>
    <ligandPart>
        <name>Fe</name>
        <dbReference type="ChEBI" id="CHEBI:18248"/>
    </ligandPart>
</feature>
<dbReference type="GO" id="GO:0005506">
    <property type="term" value="F:iron ion binding"/>
    <property type="evidence" value="ECO:0007669"/>
    <property type="project" value="InterPro"/>
</dbReference>
<comment type="cofactor">
    <cofactor evidence="1 6">
        <name>heme</name>
        <dbReference type="ChEBI" id="CHEBI:30413"/>
    </cofactor>
</comment>
<dbReference type="InterPro" id="IPR002403">
    <property type="entry name" value="Cyt_P450_E_grp-IV"/>
</dbReference>
<gene>
    <name evidence="8" type="ORF">CONPUDRAFT_125858</name>
</gene>
<evidence type="ECO:0000256" key="1">
    <source>
        <dbReference type="ARBA" id="ARBA00001971"/>
    </source>
</evidence>
<dbReference type="GeneID" id="19199932"/>
<proteinExistence type="inferred from homology"/>
<name>A0A5M3MJY4_CONPW</name>
<keyword evidence="7" id="KW-1133">Transmembrane helix</keyword>
<feature type="transmembrane region" description="Helical" evidence="7">
    <location>
        <begin position="276"/>
        <end position="299"/>
    </location>
</feature>